<proteinExistence type="predicted"/>
<accession>A0AA85AH27</accession>
<evidence type="ECO:0000313" key="2">
    <source>
        <dbReference type="Proteomes" id="UP000050790"/>
    </source>
</evidence>
<dbReference type="WBParaSite" id="SMRG1_83570.1">
    <property type="protein sequence ID" value="SMRG1_83570.1"/>
    <property type="gene ID" value="SMRG1_83570"/>
</dbReference>
<evidence type="ECO:0000313" key="3">
    <source>
        <dbReference type="WBParaSite" id="SMRG1_83570.1"/>
    </source>
</evidence>
<name>A0AA85AH27_9TREM</name>
<protein>
    <submittedName>
        <fullName evidence="3">Uncharacterized protein</fullName>
    </submittedName>
</protein>
<reference evidence="3" key="1">
    <citation type="submission" date="2023-11" db="UniProtKB">
        <authorList>
            <consortium name="WormBaseParasite"/>
        </authorList>
    </citation>
    <scope>IDENTIFICATION</scope>
</reference>
<feature type="chain" id="PRO_5041688912" evidence="1">
    <location>
        <begin position="30"/>
        <end position="81"/>
    </location>
</feature>
<evidence type="ECO:0000256" key="1">
    <source>
        <dbReference type="SAM" id="SignalP"/>
    </source>
</evidence>
<feature type="signal peptide" evidence="1">
    <location>
        <begin position="1"/>
        <end position="29"/>
    </location>
</feature>
<dbReference type="Proteomes" id="UP000050790">
    <property type="component" value="Unassembled WGS sequence"/>
</dbReference>
<organism evidence="2 3">
    <name type="scientific">Schistosoma margrebowiei</name>
    <dbReference type="NCBI Taxonomy" id="48269"/>
    <lineage>
        <taxon>Eukaryota</taxon>
        <taxon>Metazoa</taxon>
        <taxon>Spiralia</taxon>
        <taxon>Lophotrochozoa</taxon>
        <taxon>Platyhelminthes</taxon>
        <taxon>Trematoda</taxon>
        <taxon>Digenea</taxon>
        <taxon>Strigeidida</taxon>
        <taxon>Schistosomatoidea</taxon>
        <taxon>Schistosomatidae</taxon>
        <taxon>Schistosoma</taxon>
    </lineage>
</organism>
<sequence>MKYTLISMISMLTFIVLFTIQLQSMKINAESPDDLNLEKRAYHFFRLKKSERCLRIPDSVKQMILREPYIVCPEDREFLGL</sequence>
<keyword evidence="1" id="KW-0732">Signal</keyword>
<dbReference type="AlphaFoldDB" id="A0AA85AH27"/>